<evidence type="ECO:0000256" key="1">
    <source>
        <dbReference type="SAM" id="MobiDB-lite"/>
    </source>
</evidence>
<keyword evidence="2" id="KW-1133">Transmembrane helix</keyword>
<proteinExistence type="predicted"/>
<dbReference type="PANTHER" id="PTHR34978:SF3">
    <property type="entry name" value="SLR0241 PROTEIN"/>
    <property type="match status" value="1"/>
</dbReference>
<feature type="region of interest" description="Disordered" evidence="1">
    <location>
        <begin position="395"/>
        <end position="441"/>
    </location>
</feature>
<evidence type="ECO:0000259" key="3">
    <source>
        <dbReference type="Pfam" id="PF05569"/>
    </source>
</evidence>
<reference evidence="4 5" key="1">
    <citation type="submission" date="2019-08" db="EMBL/GenBank/DDBJ databases">
        <authorList>
            <person name="Dhanesh K."/>
            <person name="Kumar G."/>
            <person name="Sasikala C."/>
            <person name="Venkata Ramana C."/>
        </authorList>
    </citation>
    <scope>NUCLEOTIDE SEQUENCE [LARGE SCALE GENOMIC DNA]</scope>
    <source>
        <strain evidence="4 5">JC645</strain>
    </source>
</reference>
<dbReference type="CDD" id="cd07341">
    <property type="entry name" value="M56_BlaR1_MecR1_like"/>
    <property type="match status" value="1"/>
</dbReference>
<dbReference type="AlphaFoldDB" id="A0A5M6CW47"/>
<gene>
    <name evidence="4" type="ORF">FYK55_24265</name>
</gene>
<dbReference type="RefSeq" id="WP_150079226.1">
    <property type="nucleotide sequence ID" value="NZ_VWOX01000019.1"/>
</dbReference>
<keyword evidence="5" id="KW-1185">Reference proteome</keyword>
<dbReference type="EMBL" id="VWOX01000019">
    <property type="protein sequence ID" value="KAA5539451.1"/>
    <property type="molecule type" value="Genomic_DNA"/>
</dbReference>
<feature type="transmembrane region" description="Helical" evidence="2">
    <location>
        <begin position="270"/>
        <end position="291"/>
    </location>
</feature>
<sequence>MSSFSMFLSELAVWLLEAALVSTLLLAVGYLIATRCRNPADRLRILQWTLAMTLAAFVFTASSSRLKIEIPVAQASTQSQRTLVQSRSTPSSAPRALTTEQGFVDGTALNPQRDIPPADSAIAGPVEVESNHSIAEGPLSGPRATAPSAAATEGSIRWWFVVGISLLALYLSGVAFSGLRWFAAQIRLNHLLRCSQPVPSAVSDEFRGIAGEAATDVRLRISAHVCTPITWGLWSPVILLPASVVGAPDRATLRYFLAHEWSHVRRRDSWTWQMAIATQCLLFYHPLYWIVRRELLISMDRIADAEAAGQGDSSIDYAAFLVQLARQRSGAIPQLTLGVSDKRSQLQQRVKHLLGGEGLAGTVCSRRRKLAIASLAILIGLAGAMIRFETRAVAADPPQEIETQESTSQDDPSQEDSPQPSVEDSESEIATEQPNSPPAMSPLELFQQISDAAEPAVGELLKASCQERPDGSILYVGFVRNAANDLPIPGATVKVHRKLSRDPKTGGWSTIEVTEHRSNAIGLYHFTLPPEQVAQSSLYIEVEAAHPNYASKSRSGYSHTMIRKNLKMGELPFYTEIRLWPGEPIEGTIVSPDGKPLEDVKVSMYASSDQASGFPAGSFDRTVTDAKGRFRIVPPTPGDGVLWIQPEQFSPQAHRIRDRRGDWGEFKLESGSTTRGRVLDVDGDPVSGVRISARRQGDGDEADEYLNSSRVANQIGREVVTSETGEYELTSLPVGDYRIRIEPNAKEGDYDPPPLEDVFVQQSLKIENQEPQEFDIQALPHVVLDGTYLDSNNQPRTGSEVMLFGRLDGEFYFTQSSSPGKDGKFQIRIPHGLKQTKMDLITNEHSALKWRMSREQPLQRGRNVDLGLVEDDITGFEVVRYTAPILMVKAVDESGKMIPDVVPIVTYTRDGDDREGMVMYPTGSRVSFEKQNDGRHRSSQMLPDEPIEVTVKKDGYSTEPQRFTLGEGEIQDAEFVIKPVADQPSKTQSDDED</sequence>
<protein>
    <recommendedName>
        <fullName evidence="3">Peptidase M56 domain-containing protein</fullName>
    </recommendedName>
</protein>
<dbReference type="Proteomes" id="UP000324479">
    <property type="component" value="Unassembled WGS sequence"/>
</dbReference>
<dbReference type="Gene3D" id="2.60.40.1120">
    <property type="entry name" value="Carboxypeptidase-like, regulatory domain"/>
    <property type="match status" value="1"/>
</dbReference>
<feature type="transmembrane region" description="Helical" evidence="2">
    <location>
        <begin position="158"/>
        <end position="183"/>
    </location>
</feature>
<feature type="domain" description="Peptidase M56" evidence="3">
    <location>
        <begin position="211"/>
        <end position="352"/>
    </location>
</feature>
<feature type="compositionally biased region" description="Polar residues" evidence="1">
    <location>
        <begin position="404"/>
        <end position="422"/>
    </location>
</feature>
<feature type="transmembrane region" description="Helical" evidence="2">
    <location>
        <begin position="370"/>
        <end position="388"/>
    </location>
</feature>
<dbReference type="Pfam" id="PF13620">
    <property type="entry name" value="CarboxypepD_reg"/>
    <property type="match status" value="1"/>
</dbReference>
<dbReference type="InterPro" id="IPR008756">
    <property type="entry name" value="Peptidase_M56"/>
</dbReference>
<evidence type="ECO:0000256" key="2">
    <source>
        <dbReference type="SAM" id="Phobius"/>
    </source>
</evidence>
<organism evidence="4 5">
    <name type="scientific">Roseiconus nitratireducens</name>
    <dbReference type="NCBI Taxonomy" id="2605748"/>
    <lineage>
        <taxon>Bacteria</taxon>
        <taxon>Pseudomonadati</taxon>
        <taxon>Planctomycetota</taxon>
        <taxon>Planctomycetia</taxon>
        <taxon>Pirellulales</taxon>
        <taxon>Pirellulaceae</taxon>
        <taxon>Roseiconus</taxon>
    </lineage>
</organism>
<dbReference type="InterPro" id="IPR008969">
    <property type="entry name" value="CarboxyPept-like_regulatory"/>
</dbReference>
<accession>A0A5M6CW47</accession>
<keyword evidence="2" id="KW-0812">Transmembrane</keyword>
<keyword evidence="2" id="KW-0472">Membrane</keyword>
<feature type="transmembrane region" description="Helical" evidence="2">
    <location>
        <begin position="45"/>
        <end position="62"/>
    </location>
</feature>
<dbReference type="InterPro" id="IPR052173">
    <property type="entry name" value="Beta-lactam_resp_regulator"/>
</dbReference>
<evidence type="ECO:0000313" key="4">
    <source>
        <dbReference type="EMBL" id="KAA5539451.1"/>
    </source>
</evidence>
<name>A0A5M6CW47_9BACT</name>
<comment type="caution">
    <text evidence="4">The sequence shown here is derived from an EMBL/GenBank/DDBJ whole genome shotgun (WGS) entry which is preliminary data.</text>
</comment>
<dbReference type="SUPFAM" id="SSF49464">
    <property type="entry name" value="Carboxypeptidase regulatory domain-like"/>
    <property type="match status" value="2"/>
</dbReference>
<dbReference type="PANTHER" id="PTHR34978">
    <property type="entry name" value="POSSIBLE SENSOR-TRANSDUCER PROTEIN BLAR"/>
    <property type="match status" value="1"/>
</dbReference>
<feature type="transmembrane region" description="Helical" evidence="2">
    <location>
        <begin position="228"/>
        <end position="247"/>
    </location>
</feature>
<dbReference type="Pfam" id="PF05569">
    <property type="entry name" value="Peptidase_M56"/>
    <property type="match status" value="1"/>
</dbReference>
<feature type="transmembrane region" description="Helical" evidence="2">
    <location>
        <begin position="12"/>
        <end position="33"/>
    </location>
</feature>
<evidence type="ECO:0000313" key="5">
    <source>
        <dbReference type="Proteomes" id="UP000324479"/>
    </source>
</evidence>